<reference evidence="2" key="1">
    <citation type="submission" date="2021-02" db="EMBL/GenBank/DDBJ databases">
        <authorList>
            <person name="Nowell W R."/>
        </authorList>
    </citation>
    <scope>NUCLEOTIDE SEQUENCE</scope>
</reference>
<dbReference type="AlphaFoldDB" id="A0A818MVN6"/>
<feature type="region of interest" description="Disordered" evidence="1">
    <location>
        <begin position="232"/>
        <end position="345"/>
    </location>
</feature>
<dbReference type="CDD" id="cd20336">
    <property type="entry name" value="Rcat_RBR"/>
    <property type="match status" value="1"/>
</dbReference>
<feature type="compositionally biased region" description="Polar residues" evidence="1">
    <location>
        <begin position="233"/>
        <end position="243"/>
    </location>
</feature>
<organism evidence="2 3">
    <name type="scientific">Rotaria sordida</name>
    <dbReference type="NCBI Taxonomy" id="392033"/>
    <lineage>
        <taxon>Eukaryota</taxon>
        <taxon>Metazoa</taxon>
        <taxon>Spiralia</taxon>
        <taxon>Gnathifera</taxon>
        <taxon>Rotifera</taxon>
        <taxon>Eurotatoria</taxon>
        <taxon>Bdelloidea</taxon>
        <taxon>Philodinida</taxon>
        <taxon>Philodinidae</taxon>
        <taxon>Rotaria</taxon>
    </lineage>
</organism>
<dbReference type="Gene3D" id="1.20.120.1750">
    <property type="match status" value="1"/>
</dbReference>
<proteinExistence type="predicted"/>
<name>A0A818MVN6_9BILA</name>
<evidence type="ECO:0000256" key="1">
    <source>
        <dbReference type="SAM" id="MobiDB-lite"/>
    </source>
</evidence>
<dbReference type="EMBL" id="CAJOAX010000460">
    <property type="protein sequence ID" value="CAF3595415.1"/>
    <property type="molecule type" value="Genomic_DNA"/>
</dbReference>
<feature type="compositionally biased region" description="Basic residues" evidence="1">
    <location>
        <begin position="283"/>
        <end position="301"/>
    </location>
</feature>
<dbReference type="SUPFAM" id="SSF57850">
    <property type="entry name" value="RING/U-box"/>
    <property type="match status" value="1"/>
</dbReference>
<comment type="caution">
    <text evidence="2">The sequence shown here is derived from an EMBL/GenBank/DDBJ whole genome shotgun (WGS) entry which is preliminary data.</text>
</comment>
<evidence type="ECO:0000313" key="2">
    <source>
        <dbReference type="EMBL" id="CAF3595415.1"/>
    </source>
</evidence>
<dbReference type="Proteomes" id="UP000663823">
    <property type="component" value="Unassembled WGS sequence"/>
</dbReference>
<sequence length="345" mass="38142">MGRRKRKSTNKHSICSVCQVSYSPSSSLIPRCYSCTSMVRNTICDSCLHSYIFTSFSQDSAKRIICPENGCHTELNKTTLHAALVKFGHQDLWEDYVLKSNWSGTSQQWMQQFAVRCPGCRIPIEKNGGCDHMIYNKLKIIYETLHRNPYVTNPFGGNPTFSYPGSFPQQGFGQFGTTGGYFTGGYPYSGGNFFSSGQPLSSPPASGFPAQAIGAQFGQGFTFPQVPSGFGYQPSSFMPQAQPSPYGAPFPQEQPSPYGAPFPQEQFSYGNPNYFGSGSYGRPRSRHSSHRRRSRPRHRRSSSSSSSSSDEHRRRGSPFGHPGNYYGNIPPRGGSPSIPPRPPGW</sequence>
<evidence type="ECO:0008006" key="4">
    <source>
        <dbReference type="Google" id="ProtNLM"/>
    </source>
</evidence>
<gene>
    <name evidence="2" type="ORF">OTI717_LOCUS6524</name>
</gene>
<evidence type="ECO:0000313" key="3">
    <source>
        <dbReference type="Proteomes" id="UP000663823"/>
    </source>
</evidence>
<accession>A0A818MVN6</accession>
<protein>
    <recommendedName>
        <fullName evidence="4">RING-type domain-containing protein</fullName>
    </recommendedName>
</protein>
<feature type="compositionally biased region" description="Pro residues" evidence="1">
    <location>
        <begin position="246"/>
        <end position="260"/>
    </location>
</feature>